<organism evidence="1 2">
    <name type="scientific">Rhodonia placenta</name>
    <dbReference type="NCBI Taxonomy" id="104341"/>
    <lineage>
        <taxon>Eukaryota</taxon>
        <taxon>Fungi</taxon>
        <taxon>Dikarya</taxon>
        <taxon>Basidiomycota</taxon>
        <taxon>Agaricomycotina</taxon>
        <taxon>Agaricomycetes</taxon>
        <taxon>Polyporales</taxon>
        <taxon>Adustoporiaceae</taxon>
        <taxon>Rhodonia</taxon>
    </lineage>
</organism>
<evidence type="ECO:0000313" key="2">
    <source>
        <dbReference type="Proteomes" id="UP000639403"/>
    </source>
</evidence>
<sequence length="205" mass="23397">MTSFVDLHNTGYLSRKHFLDATESARTCALDVMLSSSNAWVWKQQGSCMFSGNFDRPYHAPLNDWPVYPNSPHRANATWIERIRVSDSDEKLAFTNAITESVAEAVTCSSSIHQLQSRIRERRREIHQNGYQHCGATMIYLKLSDKAVASDNPPKSQLEVLDKHVYVVQPVHQAHVFRLDSYVKDLQFGVGDNDILRLEHPRTLT</sequence>
<dbReference type="Proteomes" id="UP000639403">
    <property type="component" value="Unassembled WGS sequence"/>
</dbReference>
<evidence type="ECO:0000313" key="1">
    <source>
        <dbReference type="EMBL" id="KAF9813251.1"/>
    </source>
</evidence>
<comment type="caution">
    <text evidence="1">The sequence shown here is derived from an EMBL/GenBank/DDBJ whole genome shotgun (WGS) entry which is preliminary data.</text>
</comment>
<protein>
    <submittedName>
        <fullName evidence="1">Uncharacterized protein</fullName>
    </submittedName>
</protein>
<proteinExistence type="predicted"/>
<dbReference type="AlphaFoldDB" id="A0A8H7P1I2"/>
<name>A0A8H7P1I2_9APHY</name>
<accession>A0A8H7P1I2</accession>
<reference evidence="1" key="1">
    <citation type="submission" date="2020-11" db="EMBL/GenBank/DDBJ databases">
        <authorList>
            <person name="Koelle M."/>
            <person name="Horta M.A.C."/>
            <person name="Nowrousian M."/>
            <person name="Ohm R.A."/>
            <person name="Benz P."/>
            <person name="Pilgard A."/>
        </authorList>
    </citation>
    <scope>NUCLEOTIDE SEQUENCE</scope>
    <source>
        <strain evidence="1">FPRL280</strain>
    </source>
</reference>
<reference evidence="1" key="2">
    <citation type="journal article" name="Front. Microbiol.">
        <title>Degradative Capacity of Two Strains of Rhodonia placenta: From Phenotype to Genotype.</title>
        <authorList>
            <person name="Kolle M."/>
            <person name="Horta M.A.C."/>
            <person name="Nowrousian M."/>
            <person name="Ohm R.A."/>
            <person name="Benz J.P."/>
            <person name="Pilgard A."/>
        </authorList>
    </citation>
    <scope>NUCLEOTIDE SEQUENCE</scope>
    <source>
        <strain evidence="1">FPRL280</strain>
    </source>
</reference>
<gene>
    <name evidence="1" type="ORF">IEO21_05686</name>
</gene>
<dbReference type="EMBL" id="JADOXO010000109">
    <property type="protein sequence ID" value="KAF9813251.1"/>
    <property type="molecule type" value="Genomic_DNA"/>
</dbReference>